<evidence type="ECO:0000259" key="2">
    <source>
        <dbReference type="Pfam" id="PF07728"/>
    </source>
</evidence>
<keyword evidence="4" id="KW-1185">Reference proteome</keyword>
<dbReference type="SUPFAM" id="SSF52540">
    <property type="entry name" value="P-loop containing nucleoside triphosphate hydrolases"/>
    <property type="match status" value="1"/>
</dbReference>
<keyword evidence="1" id="KW-0175">Coiled coil</keyword>
<proteinExistence type="predicted"/>
<organism evidence="3 4">
    <name type="scientific">Carboxydothermus ferrireducens DSM 11255</name>
    <dbReference type="NCBI Taxonomy" id="1119529"/>
    <lineage>
        <taxon>Bacteria</taxon>
        <taxon>Bacillati</taxon>
        <taxon>Bacillota</taxon>
        <taxon>Clostridia</taxon>
        <taxon>Thermoanaerobacterales</taxon>
        <taxon>Thermoanaerobacteraceae</taxon>
        <taxon>Carboxydothermus</taxon>
    </lineage>
</organism>
<dbReference type="PANTHER" id="PTHR42759:SF1">
    <property type="entry name" value="MAGNESIUM-CHELATASE SUBUNIT CHLD"/>
    <property type="match status" value="1"/>
</dbReference>
<reference evidence="3 4" key="1">
    <citation type="submission" date="2020-07" db="EMBL/GenBank/DDBJ databases">
        <title>Genomic Encyclopedia of Type Strains, Phase III (KMG-III): the genomes of soil and plant-associated and newly described type strains.</title>
        <authorList>
            <person name="Whitman W."/>
        </authorList>
    </citation>
    <scope>NUCLEOTIDE SEQUENCE [LARGE SCALE GENOMIC DNA]</scope>
    <source>
        <strain evidence="3 4">DSM 11255</strain>
    </source>
</reference>
<dbReference type="PANTHER" id="PTHR42759">
    <property type="entry name" value="MOXR FAMILY PROTEIN"/>
    <property type="match status" value="1"/>
</dbReference>
<feature type="coiled-coil region" evidence="1">
    <location>
        <begin position="94"/>
        <end position="153"/>
    </location>
</feature>
<protein>
    <submittedName>
        <fullName evidence="3">MoxR-like ATPase</fullName>
    </submittedName>
</protein>
<dbReference type="RefSeq" id="WP_028052166.1">
    <property type="nucleotide sequence ID" value="NZ_ATYG01000015.1"/>
</dbReference>
<dbReference type="EMBL" id="JACCBS010000001">
    <property type="protein sequence ID" value="NYE57197.1"/>
    <property type="molecule type" value="Genomic_DNA"/>
</dbReference>
<dbReference type="Gene3D" id="3.40.50.300">
    <property type="entry name" value="P-loop containing nucleotide triphosphate hydrolases"/>
    <property type="match status" value="1"/>
</dbReference>
<evidence type="ECO:0000313" key="4">
    <source>
        <dbReference type="Proteomes" id="UP000604066"/>
    </source>
</evidence>
<dbReference type="Proteomes" id="UP000604066">
    <property type="component" value="Unassembled WGS sequence"/>
</dbReference>
<evidence type="ECO:0000256" key="1">
    <source>
        <dbReference type="SAM" id="Coils"/>
    </source>
</evidence>
<dbReference type="Pfam" id="PF07728">
    <property type="entry name" value="AAA_5"/>
    <property type="match status" value="1"/>
</dbReference>
<gene>
    <name evidence="3" type="ORF">HDG70_000903</name>
</gene>
<comment type="caution">
    <text evidence="3">The sequence shown here is derived from an EMBL/GenBank/DDBJ whole genome shotgun (WGS) entry which is preliminary data.</text>
</comment>
<evidence type="ECO:0000313" key="3">
    <source>
        <dbReference type="EMBL" id="NYE57197.1"/>
    </source>
</evidence>
<dbReference type="InterPro" id="IPR050764">
    <property type="entry name" value="CbbQ/NirQ/NorQ/GpvN"/>
</dbReference>
<name>A0ABX2R7Q2_9THEO</name>
<feature type="domain" description="ATPase dynein-related AAA" evidence="2">
    <location>
        <begin position="217"/>
        <end position="382"/>
    </location>
</feature>
<dbReference type="InterPro" id="IPR027417">
    <property type="entry name" value="P-loop_NTPase"/>
</dbReference>
<dbReference type="InterPro" id="IPR011704">
    <property type="entry name" value="ATPase_dyneun-rel_AAA"/>
</dbReference>
<sequence>MLKQVSVYPKNVEAAKEKLADTEILFADKEKSTLFIRVGKHGLEYYGDENKVVHNCTALSHGRPCYHLGALYYYIEKEGLPVPPAKRGLATFVIDTEEEQLKDVIDKAEVLKHMTDEEIDEKLEKQKAEAEKKKAEEDAKQKLYKEIEEGNDEILKTLSKILPYRLLQRLKTFREAQNSRLTEEQKSRVPSLKYIPSNGEFVKALSALLHPVWSAPLLTGPKGTGKSTLAESLVAALNLPVVKIYGGIDVNAEGLLGGKTLVPVENKIDAVTEMRLRTAAKAAGVAIEPILQKLKEVQLRVSFEPGLLLNPVLNGEMVVMEEVNMLQPDVTSLLHGLLDWSKQLSVPGYRTVTAPEYFRLVGTINPDYAGTKELNEAFEDRFRLIEVPYPERKVLLQVLLQETGIEKELAEVMVDIFERIRGRVENGDLDTRALSFRRLLRAAEDIKLEIDEPFKCIQSNLAEGLDEVEKNIIIEIVRDYQRNF</sequence>
<accession>A0ABX2R7Q2</accession>